<accession>A0A7Y9ZEK1</accession>
<keyword evidence="2" id="KW-1133">Transmembrane helix</keyword>
<proteinExistence type="predicted"/>
<organism evidence="3 4">
    <name type="scientific">Demequina lutea</name>
    <dbReference type="NCBI Taxonomy" id="431489"/>
    <lineage>
        <taxon>Bacteria</taxon>
        <taxon>Bacillati</taxon>
        <taxon>Actinomycetota</taxon>
        <taxon>Actinomycetes</taxon>
        <taxon>Micrococcales</taxon>
        <taxon>Demequinaceae</taxon>
        <taxon>Demequina</taxon>
    </lineage>
</organism>
<keyword evidence="3" id="KW-0687">Ribonucleoprotein</keyword>
<evidence type="ECO:0000256" key="2">
    <source>
        <dbReference type="SAM" id="Phobius"/>
    </source>
</evidence>
<keyword evidence="2" id="KW-0472">Membrane</keyword>
<name>A0A7Y9ZEK1_9MICO</name>
<dbReference type="PANTHER" id="PTHR37826">
    <property type="entry name" value="FLOTILLIN BAND_7_5 DOMAIN PROTEIN"/>
    <property type="match status" value="1"/>
</dbReference>
<keyword evidence="4" id="KW-1185">Reference proteome</keyword>
<keyword evidence="2" id="KW-0812">Transmembrane</keyword>
<gene>
    <name evidence="3" type="ORF">BKA03_002070</name>
</gene>
<reference evidence="3 4" key="1">
    <citation type="submission" date="2020-07" db="EMBL/GenBank/DDBJ databases">
        <title>Sequencing the genomes of 1000 actinobacteria strains.</title>
        <authorList>
            <person name="Klenk H.-P."/>
        </authorList>
    </citation>
    <scope>NUCLEOTIDE SEQUENCE [LARGE SCALE GENOMIC DNA]</scope>
    <source>
        <strain evidence="3 4">DSM 19970</strain>
    </source>
</reference>
<evidence type="ECO:0000256" key="1">
    <source>
        <dbReference type="SAM" id="MobiDB-lite"/>
    </source>
</evidence>
<dbReference type="EMBL" id="JACBZO010000001">
    <property type="protein sequence ID" value="NYI41951.1"/>
    <property type="molecule type" value="Genomic_DNA"/>
</dbReference>
<feature type="transmembrane region" description="Helical" evidence="2">
    <location>
        <begin position="405"/>
        <end position="428"/>
    </location>
</feature>
<dbReference type="RefSeq" id="WP_062076037.1">
    <property type="nucleotide sequence ID" value="NZ_BBRC01000015.1"/>
</dbReference>
<comment type="caution">
    <text evidence="3">The sequence shown here is derived from an EMBL/GenBank/DDBJ whole genome shotgun (WGS) entry which is preliminary data.</text>
</comment>
<protein>
    <submittedName>
        <fullName evidence="3">Ribosomal protein S27E</fullName>
    </submittedName>
</protein>
<keyword evidence="3" id="KW-0689">Ribosomal protein</keyword>
<dbReference type="Proteomes" id="UP000547973">
    <property type="component" value="Unassembled WGS sequence"/>
</dbReference>
<dbReference type="AlphaFoldDB" id="A0A7Y9ZEK1"/>
<evidence type="ECO:0000313" key="4">
    <source>
        <dbReference type="Proteomes" id="UP000547973"/>
    </source>
</evidence>
<evidence type="ECO:0000313" key="3">
    <source>
        <dbReference type="EMBL" id="NYI41951.1"/>
    </source>
</evidence>
<sequence length="430" mass="46315">MSTENVGSAGEGQVPAQAAPPPAGAESSATGALPLPGPDPNAPQIIATPDGGGDGVNRCARCGASDVVYDAATAMFMCGFCRYEWQAVAIDAAMGLSDGIDKLHGTVMSTAAVDIEDQGALVTLHCDGCGSDVVIDTDHNLRARCHWCKHELSLNNRVPNGAVPDGILPFSVTKEQAMANIAAFVAERKSFAKAEFSTTFRPENVMGVYLPYMTVDGNITARLDGVGEVLEKRIQVGENQTRYRIRRFSLLRTFKIAIDDDVVASSFDKANIRSEVSTNNIIDAILPFDVKNIVRFNSNFLGDVYTSERRDMDIDQAKSYAGDHFLTIARASAYQTVTGYDRGVRWESEQVQIVGSRWTSVLLPFWLYGFVEQKNDGEVTHYMAVNGRSGATMGSVPINTGKAALVSWSVAIAVSAITWPIAIMAILASR</sequence>
<feature type="region of interest" description="Disordered" evidence="1">
    <location>
        <begin position="1"/>
        <end position="49"/>
    </location>
</feature>
<dbReference type="PANTHER" id="PTHR37826:SF3">
    <property type="entry name" value="J DOMAIN-CONTAINING PROTEIN"/>
    <property type="match status" value="1"/>
</dbReference>
<dbReference type="OrthoDB" id="3182597at2"/>
<dbReference type="GO" id="GO:0005840">
    <property type="term" value="C:ribosome"/>
    <property type="evidence" value="ECO:0007669"/>
    <property type="project" value="UniProtKB-KW"/>
</dbReference>